<dbReference type="InterPro" id="IPR052994">
    <property type="entry name" value="Tiny_macrocysts_regulators"/>
</dbReference>
<keyword evidence="1" id="KW-0812">Transmembrane</keyword>
<keyword evidence="1" id="KW-1133">Transmembrane helix</keyword>
<evidence type="ECO:0008006" key="4">
    <source>
        <dbReference type="Google" id="ProtNLM"/>
    </source>
</evidence>
<dbReference type="PANTHER" id="PTHR31600">
    <property type="entry name" value="TINY MACROCYSTS PROTEIN B-RELATED"/>
    <property type="match status" value="1"/>
</dbReference>
<dbReference type="PANTHER" id="PTHR31600:SF2">
    <property type="entry name" value="GAMETE ENRICHED GENE 10 PROTEIN-RELATED"/>
    <property type="match status" value="1"/>
</dbReference>
<feature type="transmembrane region" description="Helical" evidence="1">
    <location>
        <begin position="1036"/>
        <end position="1056"/>
    </location>
</feature>
<sequence length="1311" mass="156497">MNSIIYQHYGFQGYNSKNAYENLFENLDQEIELKFQSKQLSNLSKLISEDRFFDIQYVSILYQLKFYNLAYKQIMIANRQNDLKQLNQSSEANQKESDFSRLQTFNNQAKVSIKSLSKSVKSNSEDLNNLIQKKAMKKNKLLISVKEKVSMITQAQMNILKYSIRQNIKSQFQIINNKKYKFDEIQLGVEMFLKNEKRNNNLRKAIVRLLQEKIKFYTQFVNKKILNHQKLFDSAKKISGLMYKIEQKLNQRYCQYPSHKIQSTLIYFQAELQNNFIEAHRIKNLTSISEQQLIDIDQNLQVSLFSKDVIYINVAQLEDQGDLLVLNCSENTQKFFEFNNEQYKQFKLISHILPEFILNEHNILVNRFIQTGQAKYYLSYFPSFYKSKNNFVKCCDLLFDMHFDEYYLFRYSIFLQNNSSTKSYIFADVNEQLGGFTESFFEKLKYSSTFITQMSDFNFKIINMQLIFPEFQTIIKQQKNSIQTELKFIKQDAFLQYLEQSDHKLNIFGLWNDQKNVNSYLVDINIQFQSIWDFNYYIIEIADCRPQHQENMISLQLNKSQNDIEKMFFLSQLTESEAQANNAKNFKKKSVQLNLDEQQSSQEVILTSKLPAVYIQNIPQQEFEPNILSPNSSQIGLNEISYQKQPQSQQQDYFNQSMRDNSYSIQKSILQIQHQNILPIEQKEDFFEEQFKKNTSLTSKQTGIQKSLFYKKYELIHDQKFSQVPASMNKILVFILSSLIICLIFYVIVLTLVQQDLTRFIAEIDMIQLHSGVMVPHDFYFQMRFTIFTYTGYLNKQIITRERFNNLTDLFYNNMKIGYDEFRNGFTDQLNNQYLQPFYNDKNVTVYYMYEFGLNTYPVTYNVREVFFTFLTYYYEFLLRFQARLSPANQTYQVFQFANAFKLHQLLETLAQEAWDYSKQRSVTIKDKWNQIWMIFLIFSILPVGLAIYYVRVYRQLQDKYLNLFRYFSSIKIQREIDKTKTLIKQLKQNPDRLYHYKFEVEQFEEQIIYEKGIIEKEQQKYKEAKYLPQFKKLPITLSVIILFGVWILFFLFSFFSNQQVQQYLNKYPNSCDLYKFLQNMSLSTGSLPRVRDFKLTFPSLPFIREEDSVLFYETIRDNLNDISEFLILCLNFNPDLYYSSEEFSEYFNDIQSQNICEVLGNDQVGFLDYYCNISFNGNLKLGLLPTIKYIYNIIQQEQSINNFTKRVEYTFLEMEGGLIVTRAFQYMTKVFKKGMVTITQEQINISNALSICYIVLNILLIIYFSSILPLMMIKELIQVRRFVMIVPRTVLLLDDQFERHARMIGVNEKY</sequence>
<keyword evidence="3" id="KW-1185">Reference proteome</keyword>
<dbReference type="EMBL" id="CAJJDN010000052">
    <property type="protein sequence ID" value="CAD8088290.1"/>
    <property type="molecule type" value="Genomic_DNA"/>
</dbReference>
<evidence type="ECO:0000256" key="1">
    <source>
        <dbReference type="SAM" id="Phobius"/>
    </source>
</evidence>
<dbReference type="OrthoDB" id="299087at2759"/>
<protein>
    <recommendedName>
        <fullName evidence="4">Transmembrane protein</fullName>
    </recommendedName>
</protein>
<evidence type="ECO:0000313" key="3">
    <source>
        <dbReference type="Proteomes" id="UP000692954"/>
    </source>
</evidence>
<feature type="transmembrane region" description="Helical" evidence="1">
    <location>
        <begin position="731"/>
        <end position="753"/>
    </location>
</feature>
<keyword evidence="1" id="KW-0472">Membrane</keyword>
<feature type="transmembrane region" description="Helical" evidence="1">
    <location>
        <begin position="932"/>
        <end position="951"/>
    </location>
</feature>
<proteinExistence type="predicted"/>
<comment type="caution">
    <text evidence="2">The sequence shown here is derived from an EMBL/GenBank/DDBJ whole genome shotgun (WGS) entry which is preliminary data.</text>
</comment>
<dbReference type="Proteomes" id="UP000692954">
    <property type="component" value="Unassembled WGS sequence"/>
</dbReference>
<gene>
    <name evidence="2" type="ORF">PSON_ATCC_30995.1.T0520278</name>
</gene>
<reference evidence="2" key="1">
    <citation type="submission" date="2021-01" db="EMBL/GenBank/DDBJ databases">
        <authorList>
            <consortium name="Genoscope - CEA"/>
            <person name="William W."/>
        </authorList>
    </citation>
    <scope>NUCLEOTIDE SEQUENCE</scope>
</reference>
<organism evidence="2 3">
    <name type="scientific">Paramecium sonneborni</name>
    <dbReference type="NCBI Taxonomy" id="65129"/>
    <lineage>
        <taxon>Eukaryota</taxon>
        <taxon>Sar</taxon>
        <taxon>Alveolata</taxon>
        <taxon>Ciliophora</taxon>
        <taxon>Intramacronucleata</taxon>
        <taxon>Oligohymenophorea</taxon>
        <taxon>Peniculida</taxon>
        <taxon>Parameciidae</taxon>
        <taxon>Paramecium</taxon>
    </lineage>
</organism>
<accession>A0A8S1N702</accession>
<feature type="transmembrane region" description="Helical" evidence="1">
    <location>
        <begin position="1249"/>
        <end position="1272"/>
    </location>
</feature>
<evidence type="ECO:0000313" key="2">
    <source>
        <dbReference type="EMBL" id="CAD8088290.1"/>
    </source>
</evidence>
<name>A0A8S1N702_9CILI</name>